<feature type="region of interest" description="Disordered" evidence="1">
    <location>
        <begin position="546"/>
        <end position="598"/>
    </location>
</feature>
<dbReference type="EMBL" id="BNCO01000032">
    <property type="protein sequence ID" value="GIL58757.1"/>
    <property type="molecule type" value="Genomic_DNA"/>
</dbReference>
<dbReference type="AlphaFoldDB" id="A0A8J4BCK7"/>
<protein>
    <submittedName>
        <fullName evidence="2">Uncharacterized protein</fullName>
    </submittedName>
</protein>
<feature type="compositionally biased region" description="Low complexity" evidence="1">
    <location>
        <begin position="686"/>
        <end position="695"/>
    </location>
</feature>
<feature type="compositionally biased region" description="Low complexity" evidence="1">
    <location>
        <begin position="452"/>
        <end position="461"/>
    </location>
</feature>
<feature type="compositionally biased region" description="Basic and acidic residues" evidence="1">
    <location>
        <begin position="429"/>
        <end position="451"/>
    </location>
</feature>
<feature type="compositionally biased region" description="Polar residues" evidence="1">
    <location>
        <begin position="464"/>
        <end position="478"/>
    </location>
</feature>
<keyword evidence="3" id="KW-1185">Reference proteome</keyword>
<feature type="region of interest" description="Disordered" evidence="1">
    <location>
        <begin position="683"/>
        <end position="708"/>
    </location>
</feature>
<sequence>MARAREPWFEYLLRNKAVRNFLNNYAEQDWQEVSKLTIIYGIINLGFLNGKAIVPLERLRDIVANSAKAVTVQKAIPSLNDQLEGLRMQLDDVVLDIQKGEREQAKKLQLPHRDVVEAVPDVPALPSGQASDQQRADLAAANVSLRHAEKWLRYKGHGLAIDPQDMPAKVLDRAAAAEVAQRVLSPSGLPASGWRTGDRSRTYSPPGKKRSPVMPGDGLQGAEYPSWWGDGEDWRSGNSSWGSPGRDGARPRSAPRQGRRPTRLAYSVQLEPQTSQGQPIWRNDLVTSRYIDVPSSGYGRVTSPPRALQHYVPPPPLPQPSYGGAPGPYPMVGVPNVQPGVSGPFQAPYGTENPYGSGGPGPQLYVVQPTGAVAPVNAPAEAAVMWDPPPQPMYQQADQRHQQQQQQQQGGGTDRPAWKPIRTAKITSRIRDQVQADRLAARARREARQRAAEAAVAAPRLHPQQAQGGWSPNASLKSPSGPAEVADSLASNPFTAWFITPPQAQQQDPQHQQVQLQRPTTPKSQQYGQQQPMQVPWGEPLYAAAEPQHGSEQRGPSAPGTDGATSSSFQSWPTTPRHGPSPGPAASAGGMPAPPGDASLTFYPRVPVAGIPGGQLQVGSAYPAVTSATASVAPPSYNPYGGRQYGDPGLYQTRRVAWADSPQTQPPSTPNWLSSATAWERPWPRNQAPSQHQQSPQPPLNQPQRPLGGQWLAAQPAAWSAMVTGNSMAAGAGYSWGGQAGWLGAGSGPGTLTAQPAQASPRAEALKNVRPEVVKWSKSWVGDFGHLDGKRFSPSEPVKYGAGRMPTISDDNKACGSSDGVSLAAGGTAASCPAAATEGGQLDKVRSTDASGGGALGGSSAGIALCEGASNGGAVSGGARPAEQPWRYPPPEHLQGLAPALAAADALLAAAASSNEGRGLYGAGSAIAARPASGQGSQQSGSLGDERAWEMAGRTAGTDRAFSGGTSSGHGAAAVAAQERAWSRVLGQVSRLGNVSELEISSSMRPSAEGEGVAEQQGAPDIALNTGGVKWDFDKILGSPKGLTYQ</sequence>
<evidence type="ECO:0000256" key="1">
    <source>
        <dbReference type="SAM" id="MobiDB-lite"/>
    </source>
</evidence>
<feature type="compositionally biased region" description="Low complexity" evidence="1">
    <location>
        <begin position="584"/>
        <end position="598"/>
    </location>
</feature>
<evidence type="ECO:0000313" key="3">
    <source>
        <dbReference type="Proteomes" id="UP000747399"/>
    </source>
</evidence>
<proteinExistence type="predicted"/>
<evidence type="ECO:0000313" key="2">
    <source>
        <dbReference type="EMBL" id="GIL58757.1"/>
    </source>
</evidence>
<reference evidence="2" key="1">
    <citation type="journal article" date="2021" name="Proc. Natl. Acad. Sci. U.S.A.">
        <title>Three genomes in the algal genus Volvox reveal the fate of a haploid sex-determining region after a transition to homothallism.</title>
        <authorList>
            <person name="Yamamoto K."/>
            <person name="Hamaji T."/>
            <person name="Kawai-Toyooka H."/>
            <person name="Matsuzaki R."/>
            <person name="Takahashi F."/>
            <person name="Nishimura Y."/>
            <person name="Kawachi M."/>
            <person name="Noguchi H."/>
            <person name="Minakuchi Y."/>
            <person name="Umen J.G."/>
            <person name="Toyoda A."/>
            <person name="Nozaki H."/>
        </authorList>
    </citation>
    <scope>NUCLEOTIDE SEQUENCE</scope>
    <source>
        <strain evidence="2">NIES-3780</strain>
    </source>
</reference>
<comment type="caution">
    <text evidence="2">The sequence shown here is derived from an EMBL/GenBank/DDBJ whole genome shotgun (WGS) entry which is preliminary data.</text>
</comment>
<dbReference type="Proteomes" id="UP000747399">
    <property type="component" value="Unassembled WGS sequence"/>
</dbReference>
<feature type="region of interest" description="Disordered" evidence="1">
    <location>
        <begin position="187"/>
        <end position="265"/>
    </location>
</feature>
<accession>A0A8J4BCK7</accession>
<feature type="region of interest" description="Disordered" evidence="1">
    <location>
        <begin position="503"/>
        <end position="532"/>
    </location>
</feature>
<gene>
    <name evidence="2" type="ORF">Vafri_13752</name>
</gene>
<feature type="region of interest" description="Disordered" evidence="1">
    <location>
        <begin position="383"/>
        <end position="487"/>
    </location>
</feature>
<organism evidence="2 3">
    <name type="scientific">Volvox africanus</name>
    <dbReference type="NCBI Taxonomy" id="51714"/>
    <lineage>
        <taxon>Eukaryota</taxon>
        <taxon>Viridiplantae</taxon>
        <taxon>Chlorophyta</taxon>
        <taxon>core chlorophytes</taxon>
        <taxon>Chlorophyceae</taxon>
        <taxon>CS clade</taxon>
        <taxon>Chlamydomonadales</taxon>
        <taxon>Volvocaceae</taxon>
        <taxon>Volvox</taxon>
    </lineage>
</organism>
<feature type="compositionally biased region" description="Polar residues" evidence="1">
    <location>
        <begin position="563"/>
        <end position="574"/>
    </location>
</feature>
<name>A0A8J4BCK7_9CHLO</name>